<evidence type="ECO:0000256" key="4">
    <source>
        <dbReference type="ARBA" id="ARBA00023134"/>
    </source>
</evidence>
<dbReference type="EMBL" id="GG662656">
    <property type="protein sequence ID" value="EAR97888.1"/>
    <property type="molecule type" value="Genomic_DNA"/>
</dbReference>
<dbReference type="OrthoDB" id="9989112at2759"/>
<dbReference type="GO" id="GO:0005525">
    <property type="term" value="F:GTP binding"/>
    <property type="evidence" value="ECO:0007669"/>
    <property type="project" value="UniProtKB-KW"/>
</dbReference>
<dbReference type="PANTHER" id="PTHR47980">
    <property type="entry name" value="LD44762P"/>
    <property type="match status" value="1"/>
</dbReference>
<dbReference type="InterPro" id="IPR001806">
    <property type="entry name" value="Small_GTPase"/>
</dbReference>
<dbReference type="SMART" id="SM00173">
    <property type="entry name" value="RAS"/>
    <property type="match status" value="1"/>
</dbReference>
<evidence type="ECO:0000256" key="5">
    <source>
        <dbReference type="ARBA" id="ARBA00023288"/>
    </source>
</evidence>
<dbReference type="GO" id="GO:0015031">
    <property type="term" value="P:protein transport"/>
    <property type="evidence" value="ECO:0007669"/>
    <property type="project" value="UniProtKB-KW"/>
</dbReference>
<dbReference type="eggNOG" id="KOG0078">
    <property type="taxonomic scope" value="Eukaryota"/>
</dbReference>
<dbReference type="GO" id="GO:0003924">
    <property type="term" value="F:GTPase activity"/>
    <property type="evidence" value="ECO:0007669"/>
    <property type="project" value="InterPro"/>
</dbReference>
<organism evidence="11 12">
    <name type="scientific">Tetrahymena thermophila (strain SB210)</name>
    <dbReference type="NCBI Taxonomy" id="312017"/>
    <lineage>
        <taxon>Eukaryota</taxon>
        <taxon>Sar</taxon>
        <taxon>Alveolata</taxon>
        <taxon>Ciliophora</taxon>
        <taxon>Intramacronucleata</taxon>
        <taxon>Oligohymenophorea</taxon>
        <taxon>Hymenostomatida</taxon>
        <taxon>Tetrahymenina</taxon>
        <taxon>Tetrahymenidae</taxon>
        <taxon>Tetrahymena</taxon>
    </lineage>
</organism>
<evidence type="ECO:0000256" key="10">
    <source>
        <dbReference type="SAM" id="MobiDB-lite"/>
    </source>
</evidence>
<dbReference type="AlphaFoldDB" id="I7LVC9"/>
<evidence type="ECO:0000256" key="3">
    <source>
        <dbReference type="ARBA" id="ARBA00022927"/>
    </source>
</evidence>
<dbReference type="PROSITE" id="PS51420">
    <property type="entry name" value="RHO"/>
    <property type="match status" value="1"/>
</dbReference>
<evidence type="ECO:0000256" key="6">
    <source>
        <dbReference type="ARBA" id="ARBA00023289"/>
    </source>
</evidence>
<dbReference type="NCBIfam" id="TIGR00231">
    <property type="entry name" value="small_GTP"/>
    <property type="match status" value="1"/>
</dbReference>
<dbReference type="HOGENOM" id="CLU_041217_23_1_1"/>
<evidence type="ECO:0000256" key="9">
    <source>
        <dbReference type="ARBA" id="ARBA00081865"/>
    </source>
</evidence>
<evidence type="ECO:0000313" key="11">
    <source>
        <dbReference type="EMBL" id="EAR97888.1"/>
    </source>
</evidence>
<dbReference type="Pfam" id="PF00071">
    <property type="entry name" value="Ras"/>
    <property type="match status" value="1"/>
</dbReference>
<reference evidence="12" key="1">
    <citation type="journal article" date="2006" name="PLoS Biol.">
        <title>Macronuclear genome sequence of the ciliate Tetrahymena thermophila, a model eukaryote.</title>
        <authorList>
            <person name="Eisen J.A."/>
            <person name="Coyne R.S."/>
            <person name="Wu M."/>
            <person name="Wu D."/>
            <person name="Thiagarajan M."/>
            <person name="Wortman J.R."/>
            <person name="Badger J.H."/>
            <person name="Ren Q."/>
            <person name="Amedeo P."/>
            <person name="Jones K.M."/>
            <person name="Tallon L.J."/>
            <person name="Delcher A.L."/>
            <person name="Salzberg S.L."/>
            <person name="Silva J.C."/>
            <person name="Haas B.J."/>
            <person name="Majoros W.H."/>
            <person name="Farzad M."/>
            <person name="Carlton J.M."/>
            <person name="Smith R.K. Jr."/>
            <person name="Garg J."/>
            <person name="Pearlman R.E."/>
            <person name="Karrer K.M."/>
            <person name="Sun L."/>
            <person name="Manning G."/>
            <person name="Elde N.C."/>
            <person name="Turkewitz A.P."/>
            <person name="Asai D.J."/>
            <person name="Wilkes D.E."/>
            <person name="Wang Y."/>
            <person name="Cai H."/>
            <person name="Collins K."/>
            <person name="Stewart B.A."/>
            <person name="Lee S.R."/>
            <person name="Wilamowska K."/>
            <person name="Weinberg Z."/>
            <person name="Ruzzo W.L."/>
            <person name="Wloga D."/>
            <person name="Gaertig J."/>
            <person name="Frankel J."/>
            <person name="Tsao C.-C."/>
            <person name="Gorovsky M.A."/>
            <person name="Keeling P.J."/>
            <person name="Waller R.F."/>
            <person name="Patron N.J."/>
            <person name="Cherry J.M."/>
            <person name="Stover N.A."/>
            <person name="Krieger C.J."/>
            <person name="del Toro C."/>
            <person name="Ryder H.F."/>
            <person name="Williamson S.C."/>
            <person name="Barbeau R.A."/>
            <person name="Hamilton E.P."/>
            <person name="Orias E."/>
        </authorList>
    </citation>
    <scope>NUCLEOTIDE SEQUENCE [LARGE SCALE GENOMIC DNA]</scope>
    <source>
        <strain evidence="12">SB210</strain>
    </source>
</reference>
<evidence type="ECO:0000256" key="7">
    <source>
        <dbReference type="ARBA" id="ARBA00053444"/>
    </source>
</evidence>
<dbReference type="FunFam" id="3.40.50.300:FF:001018">
    <property type="entry name" value="Rab family GTPase"/>
    <property type="match status" value="1"/>
</dbReference>
<comment type="function">
    <text evidence="7">Protein transport. Probably involved in vesicular traffic from ER to Golgi.</text>
</comment>
<dbReference type="PROSITE" id="PS51421">
    <property type="entry name" value="RAS"/>
    <property type="match status" value="1"/>
</dbReference>
<keyword evidence="3" id="KW-0653">Protein transport</keyword>
<keyword evidence="3" id="KW-0813">Transport</keyword>
<dbReference type="KEGG" id="tet:TTHERM_00279750"/>
<dbReference type="PROSITE" id="PS51419">
    <property type="entry name" value="RAB"/>
    <property type="match status" value="1"/>
</dbReference>
<keyword evidence="5" id="KW-0449">Lipoprotein</keyword>
<dbReference type="STRING" id="312017.I7LVC9"/>
<dbReference type="InterPro" id="IPR005225">
    <property type="entry name" value="Small_GTP-bd"/>
</dbReference>
<dbReference type="SMART" id="SM00174">
    <property type="entry name" value="RHO"/>
    <property type="match status" value="1"/>
</dbReference>
<evidence type="ECO:0000256" key="1">
    <source>
        <dbReference type="ARBA" id="ARBA00006270"/>
    </source>
</evidence>
<evidence type="ECO:0000313" key="12">
    <source>
        <dbReference type="Proteomes" id="UP000009168"/>
    </source>
</evidence>
<dbReference type="PRINTS" id="PR00449">
    <property type="entry name" value="RASTRNSFRMNG"/>
</dbReference>
<dbReference type="Proteomes" id="UP000009168">
    <property type="component" value="Unassembled WGS sequence"/>
</dbReference>
<keyword evidence="12" id="KW-1185">Reference proteome</keyword>
<evidence type="ECO:0000256" key="8">
    <source>
        <dbReference type="ARBA" id="ARBA00067099"/>
    </source>
</evidence>
<feature type="region of interest" description="Disordered" evidence="10">
    <location>
        <begin position="175"/>
        <end position="205"/>
    </location>
</feature>
<keyword evidence="6" id="KW-0636">Prenylation</keyword>
<accession>I7LVC9</accession>
<proteinExistence type="inferred from homology"/>
<dbReference type="RefSeq" id="XP_001018133.1">
    <property type="nucleotide sequence ID" value="XM_001018133.3"/>
</dbReference>
<gene>
    <name evidence="11" type="ORF">TTHERM_00279750</name>
</gene>
<name>I7LVC9_TETTS</name>
<dbReference type="Gene3D" id="3.40.50.300">
    <property type="entry name" value="P-loop containing nucleotide triphosphate hydrolases"/>
    <property type="match status" value="1"/>
</dbReference>
<sequence length="205" mass="23389">MQNKQDYDTLLKFLLIGDSGVGKTCFLVNYCEGTFTSAHLSTIGIDYKLKYEDIDGKRVKLQIWDTAGQERFRTITQNYYKGAMGIILAYSVTDPNSFKNIADWMKQINERADPNVKKIIIATKIDMKDQRKVSTREGEELADRYGVKFFETSAKEGVNISEAFKCIARQTLESMDTSTKDQFKINYKPNNPQPNKKDGKDGKCC</sequence>
<dbReference type="SMART" id="SM00175">
    <property type="entry name" value="RAB"/>
    <property type="match status" value="1"/>
</dbReference>
<protein>
    <recommendedName>
        <fullName evidence="8">Ras-related protein Rab-1</fullName>
    </recommendedName>
    <alternativeName>
        <fullName evidence="9">Small GTP-binding protein rab1</fullName>
    </alternativeName>
</protein>
<evidence type="ECO:0000256" key="2">
    <source>
        <dbReference type="ARBA" id="ARBA00022741"/>
    </source>
</evidence>
<dbReference type="CDD" id="cd00154">
    <property type="entry name" value="Rab"/>
    <property type="match status" value="1"/>
</dbReference>
<keyword evidence="4" id="KW-0342">GTP-binding</keyword>
<dbReference type="GeneID" id="7843251"/>
<keyword evidence="2" id="KW-0547">Nucleotide-binding</keyword>
<dbReference type="InParanoid" id="I7LVC9"/>
<dbReference type="SUPFAM" id="SSF52540">
    <property type="entry name" value="P-loop containing nucleoside triphosphate hydrolases"/>
    <property type="match status" value="1"/>
</dbReference>
<dbReference type="InterPro" id="IPR027417">
    <property type="entry name" value="P-loop_NTPase"/>
</dbReference>
<dbReference type="SMART" id="SM00176">
    <property type="entry name" value="RAN"/>
    <property type="match status" value="1"/>
</dbReference>
<comment type="similarity">
    <text evidence="1">Belongs to the small GTPase superfamily. Rab family.</text>
</comment>
<feature type="compositionally biased region" description="Basic and acidic residues" evidence="10">
    <location>
        <begin position="195"/>
        <end position="205"/>
    </location>
</feature>
<dbReference type="InterPro" id="IPR050305">
    <property type="entry name" value="Small_GTPase_Rab"/>
</dbReference>
<dbReference type="OMA" id="MHAYTED"/>